<evidence type="ECO:0000256" key="1">
    <source>
        <dbReference type="SAM" id="MobiDB-lite"/>
    </source>
</evidence>
<dbReference type="Proteomes" id="UP000429181">
    <property type="component" value="Chromosome 21"/>
</dbReference>
<dbReference type="GeneTree" id="ENSGT01030000235343"/>
<organism evidence="2 3">
    <name type="scientific">Bos indicus x Bos taurus</name>
    <name type="common">Hybrid cattle</name>
    <dbReference type="NCBI Taxonomy" id="30522"/>
    <lineage>
        <taxon>Eukaryota</taxon>
        <taxon>Metazoa</taxon>
        <taxon>Chordata</taxon>
        <taxon>Craniata</taxon>
        <taxon>Vertebrata</taxon>
        <taxon>Euteleostomi</taxon>
        <taxon>Mammalia</taxon>
        <taxon>Eutheria</taxon>
        <taxon>Laurasiatheria</taxon>
        <taxon>Artiodactyla</taxon>
        <taxon>Ruminantia</taxon>
        <taxon>Pecora</taxon>
        <taxon>Bovidae</taxon>
        <taxon>Bovinae</taxon>
        <taxon>Bos</taxon>
    </lineage>
</organism>
<sequence length="192" mass="19901">GAGGPGGHVCSSQPGLSQAGGRRLGGTRALGCAGSEGLEVDLLVEGAAPQAEVEALAVAVLHGVDHLFGHAHGERQVAPHLAHHDGGADVLGLDLHVLARHLLGDFQAVGPVLLPTVLGAVCEGGRQLVHLSLVHLLVHTLLEVLEDDGELWARRGTRPSPGLIMTLCTEHTEGRRPQDALDCPFPVLVPVR</sequence>
<evidence type="ECO:0000313" key="3">
    <source>
        <dbReference type="Proteomes" id="UP000429181"/>
    </source>
</evidence>
<accession>A0A4W2GNM4</accession>
<evidence type="ECO:0000313" key="2">
    <source>
        <dbReference type="Ensembl" id="ENSBIXP00005019528.1"/>
    </source>
</evidence>
<reference evidence="2" key="2">
    <citation type="submission" date="2025-08" db="UniProtKB">
        <authorList>
            <consortium name="Ensembl"/>
        </authorList>
    </citation>
    <scope>IDENTIFICATION</scope>
</reference>
<feature type="region of interest" description="Disordered" evidence="1">
    <location>
        <begin position="1"/>
        <end position="22"/>
    </location>
</feature>
<protein>
    <submittedName>
        <fullName evidence="2">Uncharacterized protein</fullName>
    </submittedName>
</protein>
<reference evidence="2 3" key="1">
    <citation type="submission" date="2018-11" db="EMBL/GenBank/DDBJ databases">
        <title>Haplotype-resolved cattle genomes.</title>
        <authorList>
            <person name="Low W.Y."/>
            <person name="Tearle R."/>
            <person name="Bickhart D.M."/>
            <person name="Rosen B.D."/>
            <person name="Koren S."/>
            <person name="Rhie A."/>
            <person name="Hiendleder S."/>
            <person name="Phillippy A.M."/>
            <person name="Smith T.P.L."/>
            <person name="Williams J.L."/>
        </authorList>
    </citation>
    <scope>NUCLEOTIDE SEQUENCE [LARGE SCALE GENOMIC DNA]</scope>
</reference>
<proteinExistence type="predicted"/>
<dbReference type="AlphaFoldDB" id="A0A4W2GNM4"/>
<dbReference type="Ensembl" id="ENSBIXT00005049822.1">
    <property type="protein sequence ID" value="ENSBIXP00005019528.1"/>
    <property type="gene ID" value="ENSBIXG00005022701.1"/>
</dbReference>
<name>A0A4W2GNM4_BOBOX</name>